<dbReference type="PANTHER" id="PTHR41373:SF1">
    <property type="entry name" value="PHOSPHATIDYLGLYCEROL LYSYLTRANSFERASE C-TERMINAL DOMAIN-CONTAINING PROTEIN"/>
    <property type="match status" value="1"/>
</dbReference>
<proteinExistence type="predicted"/>
<evidence type="ECO:0000313" key="2">
    <source>
        <dbReference type="EMBL" id="EMS69469.1"/>
    </source>
</evidence>
<dbReference type="PIRSF" id="PIRSF018688">
    <property type="entry name" value="UCP018688"/>
    <property type="match status" value="1"/>
</dbReference>
<organism evidence="2 3">
    <name type="scientific">Ruminiclostridium cellobioparum subsp. termitidis CT1112</name>
    <dbReference type="NCBI Taxonomy" id="1195236"/>
    <lineage>
        <taxon>Bacteria</taxon>
        <taxon>Bacillati</taxon>
        <taxon>Bacillota</taxon>
        <taxon>Clostridia</taxon>
        <taxon>Eubacteriales</taxon>
        <taxon>Oscillospiraceae</taxon>
        <taxon>Ruminiclostridium</taxon>
    </lineage>
</organism>
<dbReference type="SUPFAM" id="SSF55729">
    <property type="entry name" value="Acyl-CoA N-acyltransferases (Nat)"/>
    <property type="match status" value="2"/>
</dbReference>
<dbReference type="InterPro" id="IPR016732">
    <property type="entry name" value="UCP018688"/>
</dbReference>
<feature type="domain" description="Phosphatidylglycerol lysyltransferase C-terminal" evidence="1">
    <location>
        <begin position="26"/>
        <end position="297"/>
    </location>
</feature>
<dbReference type="eggNOG" id="COG4866">
    <property type="taxonomic scope" value="Bacteria"/>
</dbReference>
<evidence type="ECO:0000313" key="3">
    <source>
        <dbReference type="Proteomes" id="UP000014155"/>
    </source>
</evidence>
<comment type="caution">
    <text evidence="2">The sequence shown here is derived from an EMBL/GenBank/DDBJ whole genome shotgun (WGS) entry which is preliminary data.</text>
</comment>
<sequence length="304" mass="35579">MLHITTLKVSEINIDDKQCFDRYFKIADLRVSELNFTNFFMWRDYYKIQYSIVNDFLCIISIMDKDQPFCFFPIGDYGRTDELRCTLYILREYFSEMGWNFKLKRVSSEQAAVFKSLGFCYSSTEDRDNYDYLYSVTSLSTLAGKKLDGKRNHINKFKKLYTFEYEEITESNISDCKTILENWCIQRNYTEQDSLVAERKANLDLLDNYKLLGLKGAIIKVDGIPQAFTVGEQLNSDTAVIHIEKANADIHGLYPLINQQFIANEWTHMEFVNREQDLGLEGLRKAKLSYNPVSFVEKCVIELC</sequence>
<evidence type="ECO:0000259" key="1">
    <source>
        <dbReference type="Pfam" id="PF09924"/>
    </source>
</evidence>
<dbReference type="STRING" id="1195236.CTER_4810"/>
<dbReference type="InterPro" id="IPR024320">
    <property type="entry name" value="LPG_synthase_C"/>
</dbReference>
<accession>S0FK03</accession>
<protein>
    <recommendedName>
        <fullName evidence="1">Phosphatidylglycerol lysyltransferase C-terminal domain-containing protein</fullName>
    </recommendedName>
</protein>
<dbReference type="Proteomes" id="UP000014155">
    <property type="component" value="Unassembled WGS sequence"/>
</dbReference>
<dbReference type="Pfam" id="PF09924">
    <property type="entry name" value="LPG_synthase_C"/>
    <property type="match status" value="1"/>
</dbReference>
<dbReference type="Gene3D" id="3.40.630.30">
    <property type="match status" value="2"/>
</dbReference>
<reference evidence="2 3" key="1">
    <citation type="journal article" date="2013" name="Genome Announc.">
        <title>Draft Genome Sequence of the Cellulolytic, Mesophilic, Anaerobic Bacterium Clostridium termitidis Strain CT1112 (DSM 5398).</title>
        <authorList>
            <person name="Lal S."/>
            <person name="Ramachandran U."/>
            <person name="Zhang X."/>
            <person name="Munir R."/>
            <person name="Sparling R."/>
            <person name="Levin D.B."/>
        </authorList>
    </citation>
    <scope>NUCLEOTIDE SEQUENCE [LARGE SCALE GENOMIC DNA]</scope>
    <source>
        <strain evidence="2 3">CT1112</strain>
    </source>
</reference>
<name>S0FK03_RUMCE</name>
<gene>
    <name evidence="2" type="ORF">CTER_4810</name>
</gene>
<keyword evidence="3" id="KW-1185">Reference proteome</keyword>
<dbReference type="EMBL" id="AORV01000065">
    <property type="protein sequence ID" value="EMS69469.1"/>
    <property type="molecule type" value="Genomic_DNA"/>
</dbReference>
<dbReference type="RefSeq" id="WP_004629643.1">
    <property type="nucleotide sequence ID" value="NZ_AORV01000065.1"/>
</dbReference>
<dbReference type="PANTHER" id="PTHR41373">
    <property type="entry name" value="DUF2156 DOMAIN-CONTAINING PROTEIN"/>
    <property type="match status" value="1"/>
</dbReference>
<dbReference type="AlphaFoldDB" id="S0FK03"/>
<dbReference type="InterPro" id="IPR016181">
    <property type="entry name" value="Acyl_CoA_acyltransferase"/>
</dbReference>
<dbReference type="PATRIC" id="fig|1195236.3.peg.4998"/>